<reference evidence="4 5" key="1">
    <citation type="submission" date="2015-09" db="EMBL/GenBank/DDBJ databases">
        <title>Genome announcement of multiple Pseudomonas syringae strains.</title>
        <authorList>
            <person name="Thakur S."/>
            <person name="Wang P.W."/>
            <person name="Gong Y."/>
            <person name="Weir B.S."/>
            <person name="Guttman D.S."/>
        </authorList>
    </citation>
    <scope>NUCLEOTIDE SEQUENCE [LARGE SCALE GENOMIC DNA]</scope>
    <source>
        <strain evidence="4 5">ICMP3956</strain>
    </source>
</reference>
<gene>
    <name evidence="4" type="ORF">ALO52_100664</name>
</gene>
<dbReference type="PANTHER" id="PTHR13847:SF287">
    <property type="entry name" value="FAD-DEPENDENT OXIDOREDUCTASE DOMAIN-CONTAINING PROTEIN 1"/>
    <property type="match status" value="1"/>
</dbReference>
<dbReference type="InterPro" id="IPR006076">
    <property type="entry name" value="FAD-dep_OxRdtase"/>
</dbReference>
<protein>
    <submittedName>
        <fullName evidence="4">FAD dependent oxidoreductase</fullName>
    </submittedName>
</protein>
<feature type="domain" description="FAD dependent oxidoreductase" evidence="3">
    <location>
        <begin position="69"/>
        <end position="417"/>
    </location>
</feature>
<evidence type="ECO:0000259" key="3">
    <source>
        <dbReference type="Pfam" id="PF01266"/>
    </source>
</evidence>
<dbReference type="Gene3D" id="3.50.50.60">
    <property type="entry name" value="FAD/NAD(P)-binding domain"/>
    <property type="match status" value="1"/>
</dbReference>
<evidence type="ECO:0000313" key="4">
    <source>
        <dbReference type="EMBL" id="KPY36091.1"/>
    </source>
</evidence>
<evidence type="ECO:0000313" key="5">
    <source>
        <dbReference type="Proteomes" id="UP000050562"/>
    </source>
</evidence>
<evidence type="ECO:0000256" key="1">
    <source>
        <dbReference type="ARBA" id="ARBA00023002"/>
    </source>
</evidence>
<feature type="region of interest" description="Disordered" evidence="2">
    <location>
        <begin position="1"/>
        <end position="20"/>
    </location>
</feature>
<dbReference type="Proteomes" id="UP000050562">
    <property type="component" value="Unassembled WGS sequence"/>
</dbReference>
<name>A0A0P9YNR7_9PSED</name>
<dbReference type="GO" id="GO:0016491">
    <property type="term" value="F:oxidoreductase activity"/>
    <property type="evidence" value="ECO:0007669"/>
    <property type="project" value="UniProtKB-KW"/>
</dbReference>
<accession>A0A0P9YNR7</accession>
<dbReference type="EMBL" id="LJRC01000152">
    <property type="protein sequence ID" value="KPY36091.1"/>
    <property type="molecule type" value="Genomic_DNA"/>
</dbReference>
<organism evidence="4 5">
    <name type="scientific">Pseudomonas syringae pv. primulae</name>
    <dbReference type="NCBI Taxonomy" id="251707"/>
    <lineage>
        <taxon>Bacteria</taxon>
        <taxon>Pseudomonadati</taxon>
        <taxon>Pseudomonadota</taxon>
        <taxon>Gammaproteobacteria</taxon>
        <taxon>Pseudomonadales</taxon>
        <taxon>Pseudomonadaceae</taxon>
        <taxon>Pseudomonas</taxon>
    </lineage>
</organism>
<dbReference type="InterPro" id="IPR036188">
    <property type="entry name" value="FAD/NAD-bd_sf"/>
</dbReference>
<dbReference type="SUPFAM" id="SSF51905">
    <property type="entry name" value="FAD/NAD(P)-binding domain"/>
    <property type="match status" value="1"/>
</dbReference>
<dbReference type="PANTHER" id="PTHR13847">
    <property type="entry name" value="SARCOSINE DEHYDROGENASE-RELATED"/>
    <property type="match status" value="1"/>
</dbReference>
<proteinExistence type="predicted"/>
<evidence type="ECO:0000256" key="2">
    <source>
        <dbReference type="SAM" id="MobiDB-lite"/>
    </source>
</evidence>
<sequence>MRSQPRQGLQPGRHGSLPGALLLAGRSRSDRCRIRRAGRAGRPPARAGTGQTIVDDDRRGGVMKQPKVDVLIVGGGVMGAASSFFLRQRGKSVTLLERDVVGQYASGVNFGNVRRQGRHLDQLDLANRSFALWKRLPQLIGEDLEFLPSGHMRVCYREDEFPELEAYAAAPEARELDLQVLQGKALHERFPFLGPDVKGGSYAPHDGHANPRLAAPAWARAAIRAGARIEERTEVLHVEKVGKEFQITTTDGRIFTADQLLITAGAWGEKLSSQFGEPVPLETFGPQMSVTEPVPYALPTVIGVFTKIPHEVVYFRQIARGNIVIGGGVRTRPDMANRRAYFDPNSLINHMQQMRRLLPGVGNLNIIRVWSGIESYTPDSLPIMGPSGKVDGLYYAFGFCGHGFQLGPGVGDVMAELISTGSTSTLISPFDIRRFAAFSELASKAS</sequence>
<dbReference type="AlphaFoldDB" id="A0A0P9YNR7"/>
<dbReference type="Gene3D" id="3.30.9.10">
    <property type="entry name" value="D-Amino Acid Oxidase, subunit A, domain 2"/>
    <property type="match status" value="1"/>
</dbReference>
<dbReference type="Pfam" id="PF01266">
    <property type="entry name" value="DAO"/>
    <property type="match status" value="1"/>
</dbReference>
<dbReference type="PATRIC" id="fig|251707.3.peg.5200"/>
<comment type="caution">
    <text evidence="4">The sequence shown here is derived from an EMBL/GenBank/DDBJ whole genome shotgun (WGS) entry which is preliminary data.</text>
</comment>
<dbReference type="GO" id="GO:0005737">
    <property type="term" value="C:cytoplasm"/>
    <property type="evidence" value="ECO:0007669"/>
    <property type="project" value="TreeGrafter"/>
</dbReference>
<keyword evidence="1" id="KW-0560">Oxidoreductase</keyword>
<dbReference type="SUPFAM" id="SSF54373">
    <property type="entry name" value="FAD-linked reductases, C-terminal domain"/>
    <property type="match status" value="1"/>
</dbReference>